<keyword evidence="2" id="KW-1185">Reference proteome</keyword>
<dbReference type="Proteomes" id="UP001235341">
    <property type="component" value="Chromosome"/>
</dbReference>
<dbReference type="EMBL" id="CP133586">
    <property type="protein sequence ID" value="WMT13383.1"/>
    <property type="molecule type" value="Genomic_DNA"/>
</dbReference>
<evidence type="ECO:0000313" key="2">
    <source>
        <dbReference type="Proteomes" id="UP001235341"/>
    </source>
</evidence>
<accession>A0ABY9PJF4</accession>
<evidence type="ECO:0000313" key="1">
    <source>
        <dbReference type="EMBL" id="WMT13383.1"/>
    </source>
</evidence>
<gene>
    <name evidence="1" type="ORF">RFB13_19395</name>
</gene>
<sequence length="120" mass="13129">MSENKVTSFSQHLSYINKGTLDSELSEELARVIKAVRETGKKGAVTLVLTCSMLNTRDENTMKITPTVKTSIPELGRADTIMFSTADGDLMRDDPSQVQMDLKVIDTQPAAAPIRLTQNG</sequence>
<proteinExistence type="predicted"/>
<name>A0ABY9PJF4_SERFO</name>
<protein>
    <submittedName>
        <fullName evidence="1">Uncharacterized protein</fullName>
    </submittedName>
</protein>
<dbReference type="RefSeq" id="WP_024529216.1">
    <property type="nucleotide sequence ID" value="NZ_CAMKUK010000001.1"/>
</dbReference>
<organism evidence="1 2">
    <name type="scientific">Serratia fonticola</name>
    <dbReference type="NCBI Taxonomy" id="47917"/>
    <lineage>
        <taxon>Bacteria</taxon>
        <taxon>Pseudomonadati</taxon>
        <taxon>Pseudomonadota</taxon>
        <taxon>Gammaproteobacteria</taxon>
        <taxon>Enterobacterales</taxon>
        <taxon>Yersiniaceae</taxon>
        <taxon>Serratia</taxon>
    </lineage>
</organism>
<reference evidence="1 2" key="1">
    <citation type="submission" date="2023-08" db="EMBL/GenBank/DDBJ databases">
        <title>Complete Genome and Methylome dissection of Serratia fonticola NEB369.</title>
        <authorList>
            <person name="Fomenkov A."/>
            <person name="Roberts R.D."/>
        </authorList>
    </citation>
    <scope>NUCLEOTIDE SEQUENCE [LARGE SCALE GENOMIC DNA]</scope>
    <source>
        <strain evidence="1 2">NEB369</strain>
    </source>
</reference>